<keyword evidence="3" id="KW-1185">Reference proteome</keyword>
<keyword evidence="2" id="KW-0648">Protein biosynthesis</keyword>
<dbReference type="EMBL" id="QWKP01000151">
    <property type="protein sequence ID" value="RHA43622.1"/>
    <property type="molecule type" value="Genomic_DNA"/>
</dbReference>
<dbReference type="RefSeq" id="WP_118766425.1">
    <property type="nucleotide sequence ID" value="NZ_QWKP01000151.1"/>
</dbReference>
<protein>
    <submittedName>
        <fullName evidence="2">Translation initiation factor 2</fullName>
    </submittedName>
</protein>
<organism evidence="2 3">
    <name type="scientific">Cellulomonas rhizosphaerae</name>
    <dbReference type="NCBI Taxonomy" id="2293719"/>
    <lineage>
        <taxon>Bacteria</taxon>
        <taxon>Bacillati</taxon>
        <taxon>Actinomycetota</taxon>
        <taxon>Actinomycetes</taxon>
        <taxon>Micrococcales</taxon>
        <taxon>Cellulomonadaceae</taxon>
        <taxon>Cellulomonas</taxon>
    </lineage>
</organism>
<dbReference type="Proteomes" id="UP000283374">
    <property type="component" value="Unassembled WGS sequence"/>
</dbReference>
<sequence>MSDDATSSALAQAKKVATQELFKSGTPEYDHRSHERAIEAERKAQAAYDEAHAKD</sequence>
<evidence type="ECO:0000256" key="1">
    <source>
        <dbReference type="SAM" id="MobiDB-lite"/>
    </source>
</evidence>
<name>A0A413RNM7_9CELL</name>
<feature type="compositionally biased region" description="Basic and acidic residues" evidence="1">
    <location>
        <begin position="28"/>
        <end position="55"/>
    </location>
</feature>
<accession>A0A413RNM7</accession>
<dbReference type="AlphaFoldDB" id="A0A413RNM7"/>
<proteinExistence type="predicted"/>
<feature type="region of interest" description="Disordered" evidence="1">
    <location>
        <begin position="1"/>
        <end position="55"/>
    </location>
</feature>
<feature type="compositionally biased region" description="Polar residues" evidence="1">
    <location>
        <begin position="1"/>
        <end position="10"/>
    </location>
</feature>
<evidence type="ECO:0000313" key="2">
    <source>
        <dbReference type="EMBL" id="RHA43622.1"/>
    </source>
</evidence>
<keyword evidence="2" id="KW-0396">Initiation factor</keyword>
<comment type="caution">
    <text evidence="2">The sequence shown here is derived from an EMBL/GenBank/DDBJ whole genome shotgun (WGS) entry which is preliminary data.</text>
</comment>
<dbReference type="OrthoDB" id="4829688at2"/>
<evidence type="ECO:0000313" key="3">
    <source>
        <dbReference type="Proteomes" id="UP000283374"/>
    </source>
</evidence>
<reference evidence="2 3" key="1">
    <citation type="submission" date="2018-08" db="EMBL/GenBank/DDBJ databases">
        <title>Cellulomonas rhizosphaerae sp. nov., a novel actinomycete isolated from soil.</title>
        <authorList>
            <person name="Tian Y."/>
        </authorList>
    </citation>
    <scope>NUCLEOTIDE SEQUENCE [LARGE SCALE GENOMIC DNA]</scope>
    <source>
        <strain evidence="2 3">NEAU-TCZ24</strain>
    </source>
</reference>
<dbReference type="GO" id="GO:0003743">
    <property type="term" value="F:translation initiation factor activity"/>
    <property type="evidence" value="ECO:0007669"/>
    <property type="project" value="UniProtKB-KW"/>
</dbReference>
<gene>
    <name evidence="2" type="ORF">D1825_05405</name>
</gene>